<dbReference type="InterPro" id="IPR036250">
    <property type="entry name" value="AcylCo_DH-like_C"/>
</dbReference>
<keyword evidence="8" id="KW-0274">FAD</keyword>
<dbReference type="AlphaFoldDB" id="A0A6C0EEB4"/>
<feature type="domain" description="Acyl-CoA dehydrogenase/oxidase N-terminal" evidence="13">
    <location>
        <begin position="55"/>
        <end position="167"/>
    </location>
</feature>
<evidence type="ECO:0000256" key="9">
    <source>
        <dbReference type="ARBA" id="ARBA00023002"/>
    </source>
</evidence>
<evidence type="ECO:0000256" key="10">
    <source>
        <dbReference type="ARBA" id="ARBA00047882"/>
    </source>
</evidence>
<evidence type="ECO:0000256" key="7">
    <source>
        <dbReference type="ARBA" id="ARBA00022630"/>
    </source>
</evidence>
<keyword evidence="9" id="KW-0560">Oxidoreductase</keyword>
<dbReference type="GO" id="GO:0005737">
    <property type="term" value="C:cytoplasm"/>
    <property type="evidence" value="ECO:0007669"/>
    <property type="project" value="TreeGrafter"/>
</dbReference>
<evidence type="ECO:0000256" key="2">
    <source>
        <dbReference type="ARBA" id="ARBA00005005"/>
    </source>
</evidence>
<dbReference type="Gene3D" id="1.10.540.10">
    <property type="entry name" value="Acyl-CoA dehydrogenase/oxidase, N-terminal domain"/>
    <property type="match status" value="1"/>
</dbReference>
<reference evidence="15" key="1">
    <citation type="journal article" date="2020" name="Nature">
        <title>Giant virus diversity and host interactions through global metagenomics.</title>
        <authorList>
            <person name="Schulz F."/>
            <person name="Roux S."/>
            <person name="Paez-Espino D."/>
            <person name="Jungbluth S."/>
            <person name="Walsh D.A."/>
            <person name="Denef V.J."/>
            <person name="McMahon K.D."/>
            <person name="Konstantinidis K.T."/>
            <person name="Eloe-Fadrosh E.A."/>
            <person name="Kyrpides N.C."/>
            <person name="Woyke T."/>
        </authorList>
    </citation>
    <scope>NUCLEOTIDE SEQUENCE</scope>
    <source>
        <strain evidence="15">GVMAG-M-3300023179-33</strain>
    </source>
</reference>
<dbReference type="EMBL" id="MN739824">
    <property type="protein sequence ID" value="QHT27547.1"/>
    <property type="molecule type" value="Genomic_DNA"/>
</dbReference>
<dbReference type="InterPro" id="IPR037069">
    <property type="entry name" value="AcylCoA_DH/ox_N_sf"/>
</dbReference>
<dbReference type="InterPro" id="IPR013786">
    <property type="entry name" value="AcylCoA_DH/ox_N"/>
</dbReference>
<protein>
    <recommendedName>
        <fullName evidence="6">Acyl-coenzyme A dehydrogenase</fullName>
        <ecNumber evidence="4">1.3.8.7</ecNumber>
        <ecNumber evidence="5">1.3.8.8</ecNumber>
    </recommendedName>
</protein>
<evidence type="ECO:0000259" key="13">
    <source>
        <dbReference type="Pfam" id="PF02771"/>
    </source>
</evidence>
<feature type="domain" description="Acyl-CoA dehydrogenase/oxidase C-terminal" evidence="12">
    <location>
        <begin position="289"/>
        <end position="436"/>
    </location>
</feature>
<dbReference type="UniPathway" id="UPA00659"/>
<dbReference type="InterPro" id="IPR009075">
    <property type="entry name" value="AcylCo_DH/oxidase_C"/>
</dbReference>
<comment type="catalytic activity">
    <reaction evidence="10">
        <text>a medium-chain 2,3-saturated fatty acyl-CoA + oxidized [electron-transfer flavoprotein] + H(+) = a medium-chain (2E)-enoyl-CoA + reduced [electron-transfer flavoprotein]</text>
        <dbReference type="Rhea" id="RHEA:14477"/>
        <dbReference type="Rhea" id="RHEA-COMP:10685"/>
        <dbReference type="Rhea" id="RHEA-COMP:10686"/>
        <dbReference type="ChEBI" id="CHEBI:15378"/>
        <dbReference type="ChEBI" id="CHEBI:57692"/>
        <dbReference type="ChEBI" id="CHEBI:58307"/>
        <dbReference type="ChEBI" id="CHEBI:83723"/>
        <dbReference type="ChEBI" id="CHEBI:83726"/>
        <dbReference type="EC" id="1.3.8.7"/>
    </reaction>
</comment>
<evidence type="ECO:0000313" key="15">
    <source>
        <dbReference type="EMBL" id="QHT27547.1"/>
    </source>
</evidence>
<sequence length="671" mass="76066">MYRHIFKRVKSIIPKISETEITALKSGGVSIDREIFKGRVNYCELYKPIQSSIDKMVEKNTEKNMEKEIEDLLKITGQNPIYPSSSIHYIMNYLGKKGFLSMIIDKKYGGNRLSIESQSKILSKISSYNPSLGVATMVPNSLGPAELIQHYGTDAQKEYFLPKLADGTFIPCFGLTGPNNGSDAVGNIDEGFVEKIDGKTKIRVILNKRYITLAPVSNLMGIAFRLNDPYGLLVNCKEGITLALVESSQPGLLEKTFHNPNNAGFPNGTIKGIIFIDPEQVIGGPDKIGEGWKMLMECLAVGRGVSLPATANGSSKFITHSIMNYINVRKQFNMNIGNMEAVREKFIDMYINTWIIHTSVKFTNHILDGGSTPSVITAIMKQQTTERARNVLNHGMDIYSGSAICTGENNFFTKFYNSSPVGITVEGSNTLTRGLIIFGQGLNKSHPYIFPIFQSIQDENLGEFKTNFNKLVWELARNYTLLLNPMHNCMKDQPQKRLDNATLKFSVLANFISLMGGSIKSKQMISGNMADILSNLYLSYGLFWYHCHHHHDNNKNNNNILLRNECIDYLLNELDYKMNLVIDNYPIYVLRPFLFPVKNTIRMPILENKNKLYKFILENHELHDVFKNDIYYKGTVLEKMENLRKLKPNSPEYQELYQNIVRVGEYPVQIP</sequence>
<comment type="cofactor">
    <cofactor evidence="1">
        <name>FAD</name>
        <dbReference type="ChEBI" id="CHEBI:57692"/>
    </cofactor>
</comment>
<dbReference type="InterPro" id="IPR015396">
    <property type="entry name" value="FadE_C"/>
</dbReference>
<evidence type="ECO:0000256" key="5">
    <source>
        <dbReference type="ARBA" id="ARBA00012040"/>
    </source>
</evidence>
<dbReference type="GO" id="GO:0004466">
    <property type="term" value="F:long-chain fatty acyl-CoA dehydrogenase activity"/>
    <property type="evidence" value="ECO:0007669"/>
    <property type="project" value="UniProtKB-EC"/>
</dbReference>
<dbReference type="PANTHER" id="PTHR48083">
    <property type="entry name" value="MEDIUM-CHAIN SPECIFIC ACYL-COA DEHYDROGENASE, MITOCHONDRIAL-RELATED"/>
    <property type="match status" value="1"/>
</dbReference>
<evidence type="ECO:0000259" key="14">
    <source>
        <dbReference type="Pfam" id="PF09317"/>
    </source>
</evidence>
<proteinExistence type="inferred from homology"/>
<dbReference type="Gene3D" id="1.20.140.10">
    <property type="entry name" value="Butyryl-CoA Dehydrogenase, subunit A, domain 3"/>
    <property type="match status" value="1"/>
</dbReference>
<dbReference type="Pfam" id="PF02771">
    <property type="entry name" value="Acyl-CoA_dh_N"/>
    <property type="match status" value="1"/>
</dbReference>
<dbReference type="EC" id="1.3.8.7" evidence="4"/>
<evidence type="ECO:0000259" key="12">
    <source>
        <dbReference type="Pfam" id="PF00441"/>
    </source>
</evidence>
<dbReference type="Pfam" id="PF09317">
    <property type="entry name" value="ACDH_C"/>
    <property type="match status" value="1"/>
</dbReference>
<dbReference type="GO" id="GO:0050660">
    <property type="term" value="F:flavin adenine dinucleotide binding"/>
    <property type="evidence" value="ECO:0007669"/>
    <property type="project" value="InterPro"/>
</dbReference>
<evidence type="ECO:0000256" key="6">
    <source>
        <dbReference type="ARBA" id="ARBA00020144"/>
    </source>
</evidence>
<dbReference type="InterPro" id="IPR050741">
    <property type="entry name" value="Acyl-CoA_dehydrogenase"/>
</dbReference>
<comment type="similarity">
    <text evidence="3">Belongs to the acyl-CoA dehydrogenase family.</text>
</comment>
<dbReference type="EC" id="1.3.8.8" evidence="5"/>
<feature type="domain" description="Acyl-CoA dehydrogenase C-terminal bacterial-type" evidence="14">
    <location>
        <begin position="444"/>
        <end position="660"/>
    </location>
</feature>
<dbReference type="GO" id="GO:0033539">
    <property type="term" value="P:fatty acid beta-oxidation using acyl-CoA dehydrogenase"/>
    <property type="evidence" value="ECO:0007669"/>
    <property type="project" value="InterPro"/>
</dbReference>
<dbReference type="InterPro" id="IPR046373">
    <property type="entry name" value="Acyl-CoA_Oxase/DH_mid-dom_sf"/>
</dbReference>
<dbReference type="Gene3D" id="2.40.110.10">
    <property type="entry name" value="Butyryl-CoA Dehydrogenase, subunit A, domain 2"/>
    <property type="match status" value="1"/>
</dbReference>
<dbReference type="GO" id="GO:0070991">
    <property type="term" value="F:medium-chain fatty acyl-CoA dehydrogenase activity"/>
    <property type="evidence" value="ECO:0007669"/>
    <property type="project" value="UniProtKB-EC"/>
</dbReference>
<keyword evidence="7" id="KW-0285">Flavoprotein</keyword>
<comment type="pathway">
    <text evidence="2">Lipid metabolism; fatty acid beta-oxidation.</text>
</comment>
<organism evidence="15">
    <name type="scientific">viral metagenome</name>
    <dbReference type="NCBI Taxonomy" id="1070528"/>
    <lineage>
        <taxon>unclassified sequences</taxon>
        <taxon>metagenomes</taxon>
        <taxon>organismal metagenomes</taxon>
    </lineage>
</organism>
<dbReference type="SUPFAM" id="SSF47203">
    <property type="entry name" value="Acyl-CoA dehydrogenase C-terminal domain-like"/>
    <property type="match status" value="1"/>
</dbReference>
<evidence type="ECO:0000256" key="8">
    <source>
        <dbReference type="ARBA" id="ARBA00022827"/>
    </source>
</evidence>
<evidence type="ECO:0000256" key="4">
    <source>
        <dbReference type="ARBA" id="ARBA00012033"/>
    </source>
</evidence>
<evidence type="ECO:0000256" key="1">
    <source>
        <dbReference type="ARBA" id="ARBA00001974"/>
    </source>
</evidence>
<evidence type="ECO:0000256" key="3">
    <source>
        <dbReference type="ARBA" id="ARBA00009347"/>
    </source>
</evidence>
<dbReference type="PANTHER" id="PTHR48083:SF2">
    <property type="entry name" value="MEDIUM-CHAIN SPECIFIC ACYL-COA DEHYDROGENASE, MITOCHONDRIAL"/>
    <property type="match status" value="1"/>
</dbReference>
<dbReference type="SUPFAM" id="SSF56645">
    <property type="entry name" value="Acyl-CoA dehydrogenase NM domain-like"/>
    <property type="match status" value="1"/>
</dbReference>
<accession>A0A6C0EEB4</accession>
<evidence type="ECO:0000256" key="11">
    <source>
        <dbReference type="ARBA" id="ARBA00049247"/>
    </source>
</evidence>
<dbReference type="Pfam" id="PF00441">
    <property type="entry name" value="Acyl-CoA_dh_1"/>
    <property type="match status" value="1"/>
</dbReference>
<name>A0A6C0EEB4_9ZZZZ</name>
<comment type="catalytic activity">
    <reaction evidence="11">
        <text>a long-chain 2,3-saturated fatty acyl-CoA + oxidized [electron-transfer flavoprotein] + H(+) = a long-chain (2E)-enoyl-CoA + reduced [electron-transfer flavoprotein]</text>
        <dbReference type="Rhea" id="RHEA:17721"/>
        <dbReference type="Rhea" id="RHEA-COMP:10685"/>
        <dbReference type="Rhea" id="RHEA-COMP:10686"/>
        <dbReference type="ChEBI" id="CHEBI:15378"/>
        <dbReference type="ChEBI" id="CHEBI:57692"/>
        <dbReference type="ChEBI" id="CHEBI:58307"/>
        <dbReference type="ChEBI" id="CHEBI:83721"/>
        <dbReference type="ChEBI" id="CHEBI:83727"/>
        <dbReference type="EC" id="1.3.8.8"/>
    </reaction>
</comment>
<dbReference type="InterPro" id="IPR009100">
    <property type="entry name" value="AcylCoA_DH/oxidase_NM_dom_sf"/>
</dbReference>